<dbReference type="NCBIfam" id="NF004356">
    <property type="entry name" value="PRK05732.1"/>
    <property type="match status" value="1"/>
</dbReference>
<dbReference type="AlphaFoldDB" id="A0A562IKK1"/>
<dbReference type="GO" id="GO:0006744">
    <property type="term" value="P:ubiquinone biosynthetic process"/>
    <property type="evidence" value="ECO:0007669"/>
    <property type="project" value="UniProtKB-UniPathway"/>
</dbReference>
<dbReference type="InterPro" id="IPR002938">
    <property type="entry name" value="FAD-bd"/>
</dbReference>
<accession>A0A562IKK1</accession>
<keyword evidence="7" id="KW-0503">Monooxygenase</keyword>
<evidence type="ECO:0000256" key="2">
    <source>
        <dbReference type="ARBA" id="ARBA00004749"/>
    </source>
</evidence>
<name>A0A562IKK1_9GAMM</name>
<evidence type="ECO:0000256" key="4">
    <source>
        <dbReference type="ARBA" id="ARBA00022630"/>
    </source>
</evidence>
<dbReference type="PANTHER" id="PTHR43876">
    <property type="entry name" value="UBIQUINONE BIOSYNTHESIS MONOOXYGENASE COQ6, MITOCHONDRIAL"/>
    <property type="match status" value="1"/>
</dbReference>
<evidence type="ECO:0000256" key="3">
    <source>
        <dbReference type="ARBA" id="ARBA00005349"/>
    </source>
</evidence>
<dbReference type="InterPro" id="IPR010971">
    <property type="entry name" value="UbiH/COQ6"/>
</dbReference>
<dbReference type="SUPFAM" id="SSF51905">
    <property type="entry name" value="FAD/NAD(P)-binding domain"/>
    <property type="match status" value="1"/>
</dbReference>
<gene>
    <name evidence="9" type="ORF">LX59_01758</name>
</gene>
<evidence type="ECO:0000256" key="5">
    <source>
        <dbReference type="ARBA" id="ARBA00022827"/>
    </source>
</evidence>
<dbReference type="NCBIfam" id="TIGR01988">
    <property type="entry name" value="Ubi-OHases"/>
    <property type="match status" value="1"/>
</dbReference>
<comment type="similarity">
    <text evidence="3">Belongs to the UbiH/COQ6 family.</text>
</comment>
<keyword evidence="4" id="KW-0285">Flavoprotein</keyword>
<sequence length="395" mass="43266">MEQIDTDIAIIGGGLVGASLALALQADAKQRGWRIRLIEPFKPGDSYQPSYDARSSALSFGTRLIYQKLGLWEAIAQHAEPIKQIKVLERGRLGSTRLEAQKEGVPALGYVVDNAWIGHCLWQALDQNVVTLDYPAKVQQLKPQVGGYQLHLEDGRQLNCALAVLADGGRSELREQLGIHIKTRSYDQTALIANVTVSAAHAGQAFECFTEHGPLALLPLSGHNCALVWTRPADDALRLAALDESAFLLELQHAFGSQLGQFTQVGRRYAYPLALVEAEEQVRSHLVLLGNSAHSLHPIAGQGYNLSLRDVITLAETLVKSPEAPGHLATLLRYQERQHLDQCLTIGFSDQLVRLFGQGSPWVARARSVGLVALDNLPILKHWFARQAMGLGVRP</sequence>
<dbReference type="UniPathway" id="UPA00232"/>
<reference evidence="9 10" key="1">
    <citation type="submission" date="2019-07" db="EMBL/GenBank/DDBJ databases">
        <title>Genomic Encyclopedia of Type Strains, Phase I: the one thousand microbial genomes (KMG-I) project.</title>
        <authorList>
            <person name="Kyrpides N."/>
        </authorList>
    </citation>
    <scope>NUCLEOTIDE SEQUENCE [LARGE SCALE GENOMIC DNA]</scope>
    <source>
        <strain evidence="9 10">DSM 375</strain>
    </source>
</reference>
<comment type="cofactor">
    <cofactor evidence="1">
        <name>FAD</name>
        <dbReference type="ChEBI" id="CHEBI:57692"/>
    </cofactor>
</comment>
<dbReference type="InterPro" id="IPR011295">
    <property type="entry name" value="UbiH"/>
</dbReference>
<organism evidence="9 10">
    <name type="scientific">Azomonas agilis</name>
    <dbReference type="NCBI Taxonomy" id="116849"/>
    <lineage>
        <taxon>Bacteria</taxon>
        <taxon>Pseudomonadati</taxon>
        <taxon>Pseudomonadota</taxon>
        <taxon>Gammaproteobacteria</taxon>
        <taxon>Pseudomonadales</taxon>
        <taxon>Pseudomonadaceae</taxon>
        <taxon>Azomonas</taxon>
    </lineage>
</organism>
<dbReference type="NCBIfam" id="TIGR01984">
    <property type="entry name" value="UbiH"/>
    <property type="match status" value="1"/>
</dbReference>
<keyword evidence="10" id="KW-1185">Reference proteome</keyword>
<dbReference type="InterPro" id="IPR036188">
    <property type="entry name" value="FAD/NAD-bd_sf"/>
</dbReference>
<evidence type="ECO:0000259" key="8">
    <source>
        <dbReference type="Pfam" id="PF01494"/>
    </source>
</evidence>
<dbReference type="Pfam" id="PF01494">
    <property type="entry name" value="FAD_binding_3"/>
    <property type="match status" value="1"/>
</dbReference>
<dbReference type="GO" id="GO:0071949">
    <property type="term" value="F:FAD binding"/>
    <property type="evidence" value="ECO:0007669"/>
    <property type="project" value="InterPro"/>
</dbReference>
<dbReference type="Gene3D" id="3.50.50.60">
    <property type="entry name" value="FAD/NAD(P)-binding domain"/>
    <property type="match status" value="2"/>
</dbReference>
<evidence type="ECO:0000256" key="7">
    <source>
        <dbReference type="ARBA" id="ARBA00023033"/>
    </source>
</evidence>
<keyword evidence="5" id="KW-0274">FAD</keyword>
<evidence type="ECO:0000313" key="10">
    <source>
        <dbReference type="Proteomes" id="UP000319627"/>
    </source>
</evidence>
<keyword evidence="6" id="KW-0560">Oxidoreductase</keyword>
<feature type="domain" description="FAD-binding" evidence="8">
    <location>
        <begin position="5"/>
        <end position="338"/>
    </location>
</feature>
<dbReference type="InterPro" id="IPR051205">
    <property type="entry name" value="UbiH/COQ6_monooxygenase"/>
</dbReference>
<comment type="caution">
    <text evidence="9">The sequence shown here is derived from an EMBL/GenBank/DDBJ whole genome shotgun (WGS) entry which is preliminary data.</text>
</comment>
<comment type="pathway">
    <text evidence="2">Cofactor biosynthesis; ubiquinone biosynthesis.</text>
</comment>
<proteinExistence type="inferred from homology"/>
<protein>
    <submittedName>
        <fullName evidence="9">2-octaprenyl-6-methoxyphenol hydroxylase</fullName>
    </submittedName>
</protein>
<dbReference type="EMBL" id="VLKG01000005">
    <property type="protein sequence ID" value="TWH71470.1"/>
    <property type="molecule type" value="Genomic_DNA"/>
</dbReference>
<evidence type="ECO:0000256" key="1">
    <source>
        <dbReference type="ARBA" id="ARBA00001974"/>
    </source>
</evidence>
<dbReference type="GO" id="GO:0008681">
    <property type="term" value="F:2-octaprenyl-6-methoxyphenol hydroxylase activity"/>
    <property type="evidence" value="ECO:0007669"/>
    <property type="project" value="InterPro"/>
</dbReference>
<dbReference type="Proteomes" id="UP000319627">
    <property type="component" value="Unassembled WGS sequence"/>
</dbReference>
<evidence type="ECO:0000313" key="9">
    <source>
        <dbReference type="EMBL" id="TWH71470.1"/>
    </source>
</evidence>
<dbReference type="PRINTS" id="PR00420">
    <property type="entry name" value="RNGMNOXGNASE"/>
</dbReference>
<evidence type="ECO:0000256" key="6">
    <source>
        <dbReference type="ARBA" id="ARBA00023002"/>
    </source>
</evidence>
<dbReference type="PANTHER" id="PTHR43876:SF8">
    <property type="entry name" value="2-OCTAPRENYL-6-METHOXYPHENOL HYDROXYLASE"/>
    <property type="match status" value="1"/>
</dbReference>